<sequence length="504" mass="58516">MSPSFQGKRVLIFQQRGWGMRVGHFLAKKLQTEGAALAAVVFKNSALRFHTRQTEVKYQFLISHDQIMENPKAYLGNDRYTLAEICDDLGIDSIWPYVQSLRHHVRSYADKYYYGYKQQETDEEIIDYVMACYKLVKWVFAQFKPDVILLPNMVTILHIFFDIYGKKHGVLTLRPIESRIRGVGILTSGFNIDSGRFFERFFELQGGAQSANFEKAKKYFAESTKRLITPLHSDQKHRTLIKKIREHLSPWRQAINYYFTEDPNRSRRFPVMVDSRSPKYILRDYFTHMKNLRFTKNYPYANLSKIDKYLYFALQFEPEETIDVMAPRFNNQLETLRQVAMSAPGDYTVVAKDHPLMIGRRSPSYLEKIARTPNVKLVSPWTPSEEVMRRADLVVSIAGTTAAEAAFLRVPAIQLGNFGITKLFPNVFPHNDFTTLSVKMKEALGTDLNTPEYDQTLINYIAAAYDVGSDADYVGLWIGKTTEKMEDLWRLYKTELEYVFAQKN</sequence>
<evidence type="ECO:0008006" key="3">
    <source>
        <dbReference type="Google" id="ProtNLM"/>
    </source>
</evidence>
<proteinExistence type="predicted"/>
<dbReference type="Proteomes" id="UP000176339">
    <property type="component" value="Unassembled WGS sequence"/>
</dbReference>
<dbReference type="AlphaFoldDB" id="A0A1F5NYD1"/>
<organism evidence="1 2">
    <name type="scientific">Candidatus Doudnabacteria bacterium RIFCSPHIGHO2_01_FULL_49_9</name>
    <dbReference type="NCBI Taxonomy" id="1817827"/>
    <lineage>
        <taxon>Bacteria</taxon>
        <taxon>Candidatus Doudnaibacteriota</taxon>
    </lineage>
</organism>
<dbReference type="SUPFAM" id="SSF53756">
    <property type="entry name" value="UDP-Glycosyltransferase/glycogen phosphorylase"/>
    <property type="match status" value="1"/>
</dbReference>
<accession>A0A1F5NYD1</accession>
<evidence type="ECO:0000313" key="2">
    <source>
        <dbReference type="Proteomes" id="UP000176339"/>
    </source>
</evidence>
<protein>
    <recommendedName>
        <fullName evidence="3">Capsule polysaccharide biosynthesis protein</fullName>
    </recommendedName>
</protein>
<name>A0A1F5NYD1_9BACT</name>
<gene>
    <name evidence="1" type="ORF">A2846_03340</name>
</gene>
<comment type="caution">
    <text evidence="1">The sequence shown here is derived from an EMBL/GenBank/DDBJ whole genome shotgun (WGS) entry which is preliminary data.</text>
</comment>
<dbReference type="EMBL" id="MFEN01000066">
    <property type="protein sequence ID" value="OGE82665.1"/>
    <property type="molecule type" value="Genomic_DNA"/>
</dbReference>
<evidence type="ECO:0000313" key="1">
    <source>
        <dbReference type="EMBL" id="OGE82665.1"/>
    </source>
</evidence>
<reference evidence="1 2" key="1">
    <citation type="journal article" date="2016" name="Nat. Commun.">
        <title>Thousands of microbial genomes shed light on interconnected biogeochemical processes in an aquifer system.</title>
        <authorList>
            <person name="Anantharaman K."/>
            <person name="Brown C.T."/>
            <person name="Hug L.A."/>
            <person name="Sharon I."/>
            <person name="Castelle C.J."/>
            <person name="Probst A.J."/>
            <person name="Thomas B.C."/>
            <person name="Singh A."/>
            <person name="Wilkins M.J."/>
            <person name="Karaoz U."/>
            <person name="Brodie E.L."/>
            <person name="Williams K.H."/>
            <person name="Hubbard S.S."/>
            <person name="Banfield J.F."/>
        </authorList>
    </citation>
    <scope>NUCLEOTIDE SEQUENCE [LARGE SCALE GENOMIC DNA]</scope>
</reference>
<dbReference type="Gene3D" id="3.40.50.2000">
    <property type="entry name" value="Glycogen Phosphorylase B"/>
    <property type="match status" value="1"/>
</dbReference>